<proteinExistence type="inferred from homology"/>
<reference evidence="7" key="1">
    <citation type="journal article" date="2023" name="Mol. Biol. Evol.">
        <title>Third-Generation Sequencing Reveals the Adaptive Role of the Epigenome in Three Deep-Sea Polychaetes.</title>
        <authorList>
            <person name="Perez M."/>
            <person name="Aroh O."/>
            <person name="Sun Y."/>
            <person name="Lan Y."/>
            <person name="Juniper S.K."/>
            <person name="Young C.R."/>
            <person name="Angers B."/>
            <person name="Qian P.Y."/>
        </authorList>
    </citation>
    <scope>NUCLEOTIDE SEQUENCE</scope>
    <source>
        <strain evidence="7">R07B-5</strain>
    </source>
</reference>
<dbReference type="InterPro" id="IPR005925">
    <property type="entry name" value="Agmatinase-rel"/>
</dbReference>
<gene>
    <name evidence="7" type="ORF">NP493_1581g00003</name>
</gene>
<dbReference type="PANTHER" id="PTHR11358">
    <property type="entry name" value="ARGINASE/AGMATINASE"/>
    <property type="match status" value="1"/>
</dbReference>
<dbReference type="GO" id="GO:0046872">
    <property type="term" value="F:metal ion binding"/>
    <property type="evidence" value="ECO:0007669"/>
    <property type="project" value="UniProtKB-KW"/>
</dbReference>
<dbReference type="PROSITE" id="PS01053">
    <property type="entry name" value="ARGINASE_1"/>
    <property type="match status" value="1"/>
</dbReference>
<evidence type="ECO:0000256" key="4">
    <source>
        <dbReference type="RuleBase" id="RU003684"/>
    </source>
</evidence>
<dbReference type="AlphaFoldDB" id="A0AAD9JY34"/>
<comment type="caution">
    <text evidence="7">The sequence shown here is derived from an EMBL/GenBank/DDBJ whole genome shotgun (WGS) entry which is preliminary data.</text>
</comment>
<dbReference type="NCBIfam" id="TIGR01230">
    <property type="entry name" value="agmatinase"/>
    <property type="match status" value="1"/>
</dbReference>
<evidence type="ECO:0000313" key="8">
    <source>
        <dbReference type="Proteomes" id="UP001209878"/>
    </source>
</evidence>
<accession>A0AAD9JY34</accession>
<name>A0AAD9JY34_RIDPI</name>
<evidence type="ECO:0000313" key="7">
    <source>
        <dbReference type="EMBL" id="KAK2161326.1"/>
    </source>
</evidence>
<dbReference type="Proteomes" id="UP001209878">
    <property type="component" value="Unassembled WGS sequence"/>
</dbReference>
<feature type="signal peptide" evidence="6">
    <location>
        <begin position="1"/>
        <end position="20"/>
    </location>
</feature>
<feature type="region of interest" description="Disordered" evidence="5">
    <location>
        <begin position="37"/>
        <end position="68"/>
    </location>
</feature>
<keyword evidence="2" id="KW-0479">Metal-binding</keyword>
<keyword evidence="6" id="KW-0732">Signal</keyword>
<feature type="chain" id="PRO_5042196982" description="Agmatinase" evidence="6">
    <location>
        <begin position="21"/>
        <end position="363"/>
    </location>
</feature>
<protein>
    <recommendedName>
        <fullName evidence="9">Agmatinase</fullName>
    </recommendedName>
</protein>
<evidence type="ECO:0000256" key="2">
    <source>
        <dbReference type="ARBA" id="ARBA00022723"/>
    </source>
</evidence>
<dbReference type="InterPro" id="IPR006035">
    <property type="entry name" value="Ureohydrolase"/>
</dbReference>
<feature type="compositionally biased region" description="Basic residues" evidence="5">
    <location>
        <begin position="37"/>
        <end position="48"/>
    </location>
</feature>
<evidence type="ECO:0000256" key="6">
    <source>
        <dbReference type="SAM" id="SignalP"/>
    </source>
</evidence>
<keyword evidence="8" id="KW-1185">Reference proteome</keyword>
<dbReference type="Gene3D" id="3.40.800.10">
    <property type="entry name" value="Ureohydrolase domain"/>
    <property type="match status" value="1"/>
</dbReference>
<dbReference type="GO" id="GO:0008783">
    <property type="term" value="F:agmatinase activity"/>
    <property type="evidence" value="ECO:0007669"/>
    <property type="project" value="TreeGrafter"/>
</dbReference>
<dbReference type="Pfam" id="PF00491">
    <property type="entry name" value="Arginase"/>
    <property type="match status" value="1"/>
</dbReference>
<dbReference type="InterPro" id="IPR020855">
    <property type="entry name" value="Ureohydrolase_Mn_BS"/>
</dbReference>
<evidence type="ECO:0008006" key="9">
    <source>
        <dbReference type="Google" id="ProtNLM"/>
    </source>
</evidence>
<dbReference type="EMBL" id="JAODUO010001587">
    <property type="protein sequence ID" value="KAK2161326.1"/>
    <property type="molecule type" value="Genomic_DNA"/>
</dbReference>
<dbReference type="GO" id="GO:0033389">
    <property type="term" value="P:putrescine biosynthetic process from arginine, via agmatine"/>
    <property type="evidence" value="ECO:0007669"/>
    <property type="project" value="TreeGrafter"/>
</dbReference>
<dbReference type="PANTHER" id="PTHR11358:SF26">
    <property type="entry name" value="GUANIDINO ACID HYDROLASE, MITOCHONDRIAL"/>
    <property type="match status" value="1"/>
</dbReference>
<dbReference type="PRINTS" id="PR00116">
    <property type="entry name" value="ARGINASE"/>
</dbReference>
<keyword evidence="3 4" id="KW-0378">Hydrolase</keyword>
<organism evidence="7 8">
    <name type="scientific">Ridgeia piscesae</name>
    <name type="common">Tubeworm</name>
    <dbReference type="NCBI Taxonomy" id="27915"/>
    <lineage>
        <taxon>Eukaryota</taxon>
        <taxon>Metazoa</taxon>
        <taxon>Spiralia</taxon>
        <taxon>Lophotrochozoa</taxon>
        <taxon>Annelida</taxon>
        <taxon>Polychaeta</taxon>
        <taxon>Sedentaria</taxon>
        <taxon>Canalipalpata</taxon>
        <taxon>Sabellida</taxon>
        <taxon>Siboglinidae</taxon>
        <taxon>Ridgeia</taxon>
    </lineage>
</organism>
<dbReference type="CDD" id="cd11592">
    <property type="entry name" value="Agmatinase_PAH"/>
    <property type="match status" value="1"/>
</dbReference>
<evidence type="ECO:0000256" key="1">
    <source>
        <dbReference type="ARBA" id="ARBA00009227"/>
    </source>
</evidence>
<evidence type="ECO:0000256" key="3">
    <source>
        <dbReference type="ARBA" id="ARBA00022801"/>
    </source>
</evidence>
<dbReference type="SUPFAM" id="SSF52768">
    <property type="entry name" value="Arginase/deacetylase"/>
    <property type="match status" value="1"/>
</dbReference>
<dbReference type="PROSITE" id="PS51409">
    <property type="entry name" value="ARGINASE_2"/>
    <property type="match status" value="1"/>
</dbReference>
<dbReference type="InterPro" id="IPR023696">
    <property type="entry name" value="Ureohydrolase_dom_sf"/>
</dbReference>
<evidence type="ECO:0000256" key="5">
    <source>
        <dbReference type="SAM" id="MobiDB-lite"/>
    </source>
</evidence>
<comment type="similarity">
    <text evidence="1">Belongs to the arginase family. Agmatinase subfamily.</text>
</comment>
<sequence length="363" mass="39703">MNLTISFRLRFSFSAFLIVASPSSLFQRQPSALSALVRHHTTSTRGTRRPSGGQNPHRAVDSPRPVGRFNEPIPAIDLPRVAGVCSMYRLPVVPDTSDLDVCFVGVPFDQATSNRSGTRFGPRQIRNESTQVRRFNQDTGASPYDSLQVADVGDVNMVMYDLAETCRNIRDTFSNLISTGCKTLAMGGDHSVTYPILQAHKARYGPVGLIHIDAHSDVQDHAAGCKLTHGSPFRRAVEENLIDPDRTVQIGIRGSSVSMEDIEYTLKQGFRVVPAHHCHLKSLTPLMEEVRQMMADKPVYISFDIDALDPAFAPGTGTPEIAGLTTAQVLEIIRGCRGLNIVGGDLVEVRTRLGQITITSLPV</sequence>